<accession>A0A7Y4P1U9</accession>
<dbReference type="Pfam" id="PF00072">
    <property type="entry name" value="Response_reg"/>
    <property type="match status" value="1"/>
</dbReference>
<proteinExistence type="predicted"/>
<evidence type="ECO:0000256" key="2">
    <source>
        <dbReference type="ARBA" id="ARBA00023015"/>
    </source>
</evidence>
<dbReference type="InterPro" id="IPR000792">
    <property type="entry name" value="Tscrpt_reg_LuxR_C"/>
</dbReference>
<dbReference type="GO" id="GO:0003677">
    <property type="term" value="F:DNA binding"/>
    <property type="evidence" value="ECO:0007669"/>
    <property type="project" value="UniProtKB-KW"/>
</dbReference>
<evidence type="ECO:0000259" key="7">
    <source>
        <dbReference type="PROSITE" id="PS50110"/>
    </source>
</evidence>
<name>A0A7Y4P1U9_9ACTN</name>
<keyword evidence="9" id="KW-1185">Reference proteome</keyword>
<keyword evidence="2" id="KW-0805">Transcription regulation</keyword>
<dbReference type="EMBL" id="JABJRC010000008">
    <property type="protein sequence ID" value="NOL44121.1"/>
    <property type="molecule type" value="Genomic_DNA"/>
</dbReference>
<dbReference type="Gene3D" id="3.40.50.2300">
    <property type="match status" value="1"/>
</dbReference>
<feature type="domain" description="Response regulatory" evidence="7">
    <location>
        <begin position="12"/>
        <end position="125"/>
    </location>
</feature>
<evidence type="ECO:0000259" key="6">
    <source>
        <dbReference type="PROSITE" id="PS50043"/>
    </source>
</evidence>
<feature type="modified residue" description="4-aspartylphosphate" evidence="5">
    <location>
        <position position="63"/>
    </location>
</feature>
<dbReference type="PROSITE" id="PS50043">
    <property type="entry name" value="HTH_LUXR_2"/>
    <property type="match status" value="1"/>
</dbReference>
<dbReference type="InterPro" id="IPR001789">
    <property type="entry name" value="Sig_transdc_resp-reg_receiver"/>
</dbReference>
<dbReference type="PANTHER" id="PTHR43214:SF24">
    <property type="entry name" value="TRANSCRIPTIONAL REGULATORY PROTEIN NARL-RELATED"/>
    <property type="match status" value="1"/>
</dbReference>
<dbReference type="PRINTS" id="PR00038">
    <property type="entry name" value="HTHLUXR"/>
</dbReference>
<dbReference type="PANTHER" id="PTHR43214">
    <property type="entry name" value="TWO-COMPONENT RESPONSE REGULATOR"/>
    <property type="match status" value="1"/>
</dbReference>
<evidence type="ECO:0000256" key="3">
    <source>
        <dbReference type="ARBA" id="ARBA00023125"/>
    </source>
</evidence>
<dbReference type="CDD" id="cd06170">
    <property type="entry name" value="LuxR_C_like"/>
    <property type="match status" value="1"/>
</dbReference>
<evidence type="ECO:0000256" key="5">
    <source>
        <dbReference type="PROSITE-ProRule" id="PRU00169"/>
    </source>
</evidence>
<dbReference type="Proteomes" id="UP000534306">
    <property type="component" value="Unassembled WGS sequence"/>
</dbReference>
<dbReference type="SUPFAM" id="SSF52172">
    <property type="entry name" value="CheY-like"/>
    <property type="match status" value="1"/>
</dbReference>
<dbReference type="GO" id="GO:0000160">
    <property type="term" value="P:phosphorelay signal transduction system"/>
    <property type="evidence" value="ECO:0007669"/>
    <property type="project" value="InterPro"/>
</dbReference>
<dbReference type="SMART" id="SM00448">
    <property type="entry name" value="REC"/>
    <property type="match status" value="1"/>
</dbReference>
<protein>
    <submittedName>
        <fullName evidence="8">Response regulator transcription factor</fullName>
    </submittedName>
</protein>
<dbReference type="AlphaFoldDB" id="A0A7Y4P1U9"/>
<keyword evidence="3" id="KW-0238">DNA-binding</keyword>
<reference evidence="8 9" key="1">
    <citation type="submission" date="2020-05" db="EMBL/GenBank/DDBJ databases">
        <title>Genome sequence of Kribbella sandramycini ATCC 39419.</title>
        <authorList>
            <person name="Maclea K.S."/>
            <person name="Fair J.L."/>
        </authorList>
    </citation>
    <scope>NUCLEOTIDE SEQUENCE [LARGE SCALE GENOMIC DNA]</scope>
    <source>
        <strain evidence="8 9">ATCC 39419</strain>
    </source>
</reference>
<dbReference type="PROSITE" id="PS50110">
    <property type="entry name" value="RESPONSE_REGULATORY"/>
    <property type="match status" value="1"/>
</dbReference>
<evidence type="ECO:0000313" key="8">
    <source>
        <dbReference type="EMBL" id="NOL44121.1"/>
    </source>
</evidence>
<dbReference type="Pfam" id="PF00196">
    <property type="entry name" value="GerE"/>
    <property type="match status" value="1"/>
</dbReference>
<gene>
    <name evidence="8" type="ORF">HPO96_28125</name>
</gene>
<dbReference type="InterPro" id="IPR011006">
    <property type="entry name" value="CheY-like_superfamily"/>
</dbReference>
<keyword evidence="1 5" id="KW-0597">Phosphoprotein</keyword>
<comment type="caution">
    <text evidence="8">The sequence shown here is derived from an EMBL/GenBank/DDBJ whole genome shotgun (WGS) entry which is preliminary data.</text>
</comment>
<dbReference type="InterPro" id="IPR016032">
    <property type="entry name" value="Sig_transdc_resp-reg_C-effctor"/>
</dbReference>
<organism evidence="8 9">
    <name type="scientific">Kribbella sandramycini</name>
    <dbReference type="NCBI Taxonomy" id="60450"/>
    <lineage>
        <taxon>Bacteria</taxon>
        <taxon>Bacillati</taxon>
        <taxon>Actinomycetota</taxon>
        <taxon>Actinomycetes</taxon>
        <taxon>Propionibacteriales</taxon>
        <taxon>Kribbellaceae</taxon>
        <taxon>Kribbella</taxon>
    </lineage>
</organism>
<dbReference type="CDD" id="cd17535">
    <property type="entry name" value="REC_NarL-like"/>
    <property type="match status" value="1"/>
</dbReference>
<dbReference type="GO" id="GO:0006355">
    <property type="term" value="P:regulation of DNA-templated transcription"/>
    <property type="evidence" value="ECO:0007669"/>
    <property type="project" value="InterPro"/>
</dbReference>
<sequence length="222" mass="23090">MSYDEAVSDPVRLLLVDDDPLVRAGLASMLAGAPELQLVGQAADGRQAIDAVRELRPDVVLMDIGMPVLDGVAATAELRGQAEVLILTTFGSDEHLLRALRAGAAGYLLKDAAPAEIVAAVLKVAAGESVLSPQSTRQLMDYVGESDATLRRTAARAALDGLTERELDVVLAVAEGKSNAEVATALDLGVATVKTHLTNALGKLQVTNRVQLAILAHDAGLV</sequence>
<keyword evidence="4" id="KW-0804">Transcription</keyword>
<dbReference type="PROSITE" id="PS00622">
    <property type="entry name" value="HTH_LUXR_1"/>
    <property type="match status" value="1"/>
</dbReference>
<evidence type="ECO:0000313" key="9">
    <source>
        <dbReference type="Proteomes" id="UP000534306"/>
    </source>
</evidence>
<dbReference type="InterPro" id="IPR039420">
    <property type="entry name" value="WalR-like"/>
</dbReference>
<dbReference type="SMART" id="SM00421">
    <property type="entry name" value="HTH_LUXR"/>
    <property type="match status" value="1"/>
</dbReference>
<dbReference type="InterPro" id="IPR058245">
    <property type="entry name" value="NreC/VraR/RcsB-like_REC"/>
</dbReference>
<evidence type="ECO:0000256" key="4">
    <source>
        <dbReference type="ARBA" id="ARBA00023163"/>
    </source>
</evidence>
<evidence type="ECO:0000256" key="1">
    <source>
        <dbReference type="ARBA" id="ARBA00022553"/>
    </source>
</evidence>
<dbReference type="SUPFAM" id="SSF46894">
    <property type="entry name" value="C-terminal effector domain of the bipartite response regulators"/>
    <property type="match status" value="1"/>
</dbReference>
<feature type="domain" description="HTH luxR-type" evidence="6">
    <location>
        <begin position="155"/>
        <end position="220"/>
    </location>
</feature>